<dbReference type="SMART" id="SM01312">
    <property type="entry name" value="RTC4"/>
    <property type="match status" value="1"/>
</dbReference>
<reference evidence="10" key="1">
    <citation type="journal article" date="2015" name="PLoS Genet.">
        <title>The dynamic genome and transcriptome of the human fungal pathogen Blastomyces and close relative Emmonsia.</title>
        <authorList>
            <person name="Munoz J.F."/>
            <person name="Gauthier G.M."/>
            <person name="Desjardins C.A."/>
            <person name="Gallo J.E."/>
            <person name="Holder J."/>
            <person name="Sullivan T.D."/>
            <person name="Marty A.J."/>
            <person name="Carmen J.C."/>
            <person name="Chen Z."/>
            <person name="Ding L."/>
            <person name="Gujja S."/>
            <person name="Magrini V."/>
            <person name="Misas E."/>
            <person name="Mitreva M."/>
            <person name="Priest M."/>
            <person name="Saif S."/>
            <person name="Whiston E.A."/>
            <person name="Young S."/>
            <person name="Zeng Q."/>
            <person name="Goldman W.E."/>
            <person name="Mardis E.R."/>
            <person name="Taylor J.W."/>
            <person name="McEwen J.G."/>
            <person name="Clay O.K."/>
            <person name="Klein B.S."/>
            <person name="Cuomo C.A."/>
        </authorList>
    </citation>
    <scope>NUCLEOTIDE SEQUENCE [LARGE SCALE GENOMIC DNA]</scope>
    <source>
        <strain evidence="10">ER-3 / ATCC MYA-2586</strain>
    </source>
</reference>
<evidence type="ECO:0000256" key="6">
    <source>
        <dbReference type="ARBA" id="ARBA00022490"/>
    </source>
</evidence>
<dbReference type="InterPro" id="IPR028094">
    <property type="entry name" value="RTC4_C"/>
</dbReference>
<name>A0ABP2F0L7_AJEDR</name>
<keyword evidence="7" id="KW-0539">Nucleus</keyword>
<dbReference type="GeneID" id="69027346"/>
<feature type="domain" description="Restriction of telomere capping protein 4 C-terminal" evidence="8">
    <location>
        <begin position="38"/>
        <end position="139"/>
    </location>
</feature>
<comment type="subcellular location">
    <subcellularLocation>
        <location evidence="3">Cytoplasm</location>
    </subcellularLocation>
    <subcellularLocation>
        <location evidence="2">Nucleus</location>
    </subcellularLocation>
</comment>
<evidence type="ECO:0000256" key="2">
    <source>
        <dbReference type="ARBA" id="ARBA00004123"/>
    </source>
</evidence>
<dbReference type="Pfam" id="PF14474">
    <property type="entry name" value="RTC4"/>
    <property type="match status" value="1"/>
</dbReference>
<evidence type="ECO:0000259" key="8">
    <source>
        <dbReference type="SMART" id="SM01312"/>
    </source>
</evidence>
<evidence type="ECO:0000313" key="10">
    <source>
        <dbReference type="Proteomes" id="UP000002039"/>
    </source>
</evidence>
<comment type="similarity">
    <text evidence="4">Belongs to the RTC4 family.</text>
</comment>
<comment type="function">
    <text evidence="1">May be involved in a process influencing telomere capping.</text>
</comment>
<evidence type="ECO:0000313" key="9">
    <source>
        <dbReference type="EMBL" id="EEQ90204.1"/>
    </source>
</evidence>
<keyword evidence="10" id="KW-1185">Reference proteome</keyword>
<protein>
    <recommendedName>
        <fullName evidence="5">Restriction of telomere capping protein 4</fullName>
    </recommendedName>
</protein>
<gene>
    <name evidence="9" type="ORF">BDCG_05324</name>
</gene>
<dbReference type="Proteomes" id="UP000002039">
    <property type="component" value="Unassembled WGS sequence"/>
</dbReference>
<proteinExistence type="inferred from homology"/>
<evidence type="ECO:0000256" key="4">
    <source>
        <dbReference type="ARBA" id="ARBA00009461"/>
    </source>
</evidence>
<dbReference type="PANTHER" id="PTHR41391:SF1">
    <property type="entry name" value="RESTRICTION OF TELOMERE CAPPING PROTEIN 4"/>
    <property type="match status" value="1"/>
</dbReference>
<accession>A0ABP2F0L7</accession>
<sequence length="139" mass="15457">MPPTIACSRSASSCGSVRSAWDCLDDRLTQFHPCLRRILNDPRYYCSCYKSIVHKKVQKHGRKILSQSVLHSTGYCGLRDHVILSAHVVSHFKDAIDSLAGIDGMTLKYGTIVYAQKVLVPELLKMLIQDMGFNAKGAC</sequence>
<evidence type="ECO:0000256" key="3">
    <source>
        <dbReference type="ARBA" id="ARBA00004496"/>
    </source>
</evidence>
<evidence type="ECO:0000256" key="7">
    <source>
        <dbReference type="ARBA" id="ARBA00023242"/>
    </source>
</evidence>
<dbReference type="PANTHER" id="PTHR41391">
    <property type="entry name" value="RESTRICTION OF TELOMERE CAPPING PROTEIN 4"/>
    <property type="match status" value="1"/>
</dbReference>
<dbReference type="InterPro" id="IPR039024">
    <property type="entry name" value="RTC4"/>
</dbReference>
<keyword evidence="6" id="KW-0963">Cytoplasm</keyword>
<organism evidence="9 10">
    <name type="scientific">Ajellomyces dermatitidis (strain ER-3 / ATCC MYA-2586)</name>
    <name type="common">Blastomyces dermatitidis</name>
    <dbReference type="NCBI Taxonomy" id="559297"/>
    <lineage>
        <taxon>Eukaryota</taxon>
        <taxon>Fungi</taxon>
        <taxon>Dikarya</taxon>
        <taxon>Ascomycota</taxon>
        <taxon>Pezizomycotina</taxon>
        <taxon>Eurotiomycetes</taxon>
        <taxon>Eurotiomycetidae</taxon>
        <taxon>Onygenales</taxon>
        <taxon>Ajellomycetaceae</taxon>
        <taxon>Blastomyces</taxon>
    </lineage>
</organism>
<dbReference type="EMBL" id="EQ999977">
    <property type="protein sequence ID" value="EEQ90204.1"/>
    <property type="molecule type" value="Genomic_DNA"/>
</dbReference>
<evidence type="ECO:0000256" key="5">
    <source>
        <dbReference type="ARBA" id="ARBA00015162"/>
    </source>
</evidence>
<dbReference type="RefSeq" id="XP_045276973.1">
    <property type="nucleotide sequence ID" value="XM_045420992.1"/>
</dbReference>
<evidence type="ECO:0000256" key="1">
    <source>
        <dbReference type="ARBA" id="ARBA00002738"/>
    </source>
</evidence>